<evidence type="ECO:0000313" key="1">
    <source>
        <dbReference type="EMBL" id="EPX57638.1"/>
    </source>
</evidence>
<dbReference type="Proteomes" id="UP000011682">
    <property type="component" value="Unassembled WGS sequence"/>
</dbReference>
<keyword evidence="2" id="KW-1185">Reference proteome</keyword>
<comment type="caution">
    <text evidence="1">The sequence shown here is derived from an EMBL/GenBank/DDBJ whole genome shotgun (WGS) entry which is preliminary data.</text>
</comment>
<evidence type="ECO:0008006" key="3">
    <source>
        <dbReference type="Google" id="ProtNLM"/>
    </source>
</evidence>
<reference evidence="1" key="1">
    <citation type="submission" date="2013-05" db="EMBL/GenBank/DDBJ databases">
        <title>Genome assembly of Cystobacter fuscus DSM 2262.</title>
        <authorList>
            <person name="Sharma G."/>
            <person name="Khatri I."/>
            <person name="Kaur C."/>
            <person name="Mayilraj S."/>
            <person name="Subramanian S."/>
        </authorList>
    </citation>
    <scope>NUCLEOTIDE SEQUENCE [LARGE SCALE GENOMIC DNA]</scope>
    <source>
        <strain evidence="1">DSM 2262</strain>
    </source>
</reference>
<protein>
    <recommendedName>
        <fullName evidence="3">Lipoprotein</fullName>
    </recommendedName>
</protein>
<proteinExistence type="predicted"/>
<accession>S9QMB2</accession>
<dbReference type="EMBL" id="ANAH02000034">
    <property type="protein sequence ID" value="EPX57638.1"/>
    <property type="molecule type" value="Genomic_DNA"/>
</dbReference>
<evidence type="ECO:0000313" key="2">
    <source>
        <dbReference type="Proteomes" id="UP000011682"/>
    </source>
</evidence>
<dbReference type="AlphaFoldDB" id="S9QMB2"/>
<sequence length="178" mass="20013">MPHLLSSSLSLMVAACHPGYNVQVPHSQVESVVMSLPPSAPRVEQRLVMVVAPKEGKKMRIEYASLSLEVDHSWQGLKGDTSELIPWIRVRIVDERDGSIYAERANDTNPLHPIMGLYRLDHPLCQQAEERCEVPFRIEIERQGPPAEGILNVHWKASGSALAHEAEVSNIEVRLRER</sequence>
<organism evidence="1 2">
    <name type="scientific">Cystobacter fuscus (strain ATCC 25194 / DSM 2262 / NBRC 100088 / M29)</name>
    <dbReference type="NCBI Taxonomy" id="1242864"/>
    <lineage>
        <taxon>Bacteria</taxon>
        <taxon>Pseudomonadati</taxon>
        <taxon>Myxococcota</taxon>
        <taxon>Myxococcia</taxon>
        <taxon>Myxococcales</taxon>
        <taxon>Cystobacterineae</taxon>
        <taxon>Archangiaceae</taxon>
        <taxon>Cystobacter</taxon>
    </lineage>
</organism>
<gene>
    <name evidence="1" type="ORF">D187_004878</name>
</gene>
<name>S9QMB2_CYSF2</name>